<gene>
    <name evidence="1" type="ORF">ARAM_007700</name>
</gene>
<dbReference type="EMBL" id="JZBS01000406">
    <property type="protein sequence ID" value="KKK26385.1"/>
    <property type="molecule type" value="Genomic_DNA"/>
</dbReference>
<sequence>MSDAIKLAELAKFKSGKARILLATPGGSYSFSDFMQESGRAG</sequence>
<accession>A0A0F8XA10</accession>
<evidence type="ECO:0000313" key="2">
    <source>
        <dbReference type="Proteomes" id="UP000034291"/>
    </source>
</evidence>
<reference evidence="1 2" key="1">
    <citation type="submission" date="2015-02" db="EMBL/GenBank/DDBJ databases">
        <title>Draft Genome Sequences of Two Closely-Related Aflatoxigenic Aspergillus Species Obtained from the Cote d'Ivoire.</title>
        <authorList>
            <person name="Moore G.G."/>
            <person name="Beltz S.B."/>
            <person name="Mack B.M."/>
        </authorList>
    </citation>
    <scope>NUCLEOTIDE SEQUENCE [LARGE SCALE GENOMIC DNA]</scope>
    <source>
        <strain evidence="1 2">SRRC1468</strain>
    </source>
</reference>
<keyword evidence="2" id="KW-1185">Reference proteome</keyword>
<name>A0A0F8XA10_9EURO</name>
<dbReference type="AlphaFoldDB" id="A0A0F8XA10"/>
<comment type="caution">
    <text evidence="1">The sequence shown here is derived from an EMBL/GenBank/DDBJ whole genome shotgun (WGS) entry which is preliminary data.</text>
</comment>
<organism evidence="1 2">
    <name type="scientific">Aspergillus rambellii</name>
    <dbReference type="NCBI Taxonomy" id="308745"/>
    <lineage>
        <taxon>Eukaryota</taxon>
        <taxon>Fungi</taxon>
        <taxon>Dikarya</taxon>
        <taxon>Ascomycota</taxon>
        <taxon>Pezizomycotina</taxon>
        <taxon>Eurotiomycetes</taxon>
        <taxon>Eurotiomycetidae</taxon>
        <taxon>Eurotiales</taxon>
        <taxon>Aspergillaceae</taxon>
        <taxon>Aspergillus</taxon>
        <taxon>Aspergillus subgen. Nidulantes</taxon>
    </lineage>
</organism>
<dbReference type="Proteomes" id="UP000034291">
    <property type="component" value="Unassembled WGS sequence"/>
</dbReference>
<protein>
    <submittedName>
        <fullName evidence="1">Uncharacterized protein</fullName>
    </submittedName>
</protein>
<evidence type="ECO:0000313" key="1">
    <source>
        <dbReference type="EMBL" id="KKK26385.1"/>
    </source>
</evidence>
<proteinExistence type="predicted"/>